<evidence type="ECO:0000313" key="1">
    <source>
        <dbReference type="Proteomes" id="UP000504617"/>
    </source>
</evidence>
<dbReference type="KEGG" id="tsr:106544249"/>
<dbReference type="OrthoDB" id="8443340at2759"/>
<reference evidence="2" key="1">
    <citation type="submission" date="2025-08" db="UniProtKB">
        <authorList>
            <consortium name="RefSeq"/>
        </authorList>
    </citation>
    <scope>IDENTIFICATION</scope>
    <source>
        <tissue evidence="2">Skeletal muscle</tissue>
    </source>
</reference>
<name>A0A6I9Y7X8_9SAUR</name>
<keyword evidence="1" id="KW-1185">Reference proteome</keyword>
<organism evidence="1 2">
    <name type="scientific">Thamnophis sirtalis</name>
    <dbReference type="NCBI Taxonomy" id="35019"/>
    <lineage>
        <taxon>Eukaryota</taxon>
        <taxon>Metazoa</taxon>
        <taxon>Chordata</taxon>
        <taxon>Craniata</taxon>
        <taxon>Vertebrata</taxon>
        <taxon>Euteleostomi</taxon>
        <taxon>Lepidosauria</taxon>
        <taxon>Squamata</taxon>
        <taxon>Bifurcata</taxon>
        <taxon>Unidentata</taxon>
        <taxon>Episquamata</taxon>
        <taxon>Toxicofera</taxon>
        <taxon>Serpentes</taxon>
        <taxon>Colubroidea</taxon>
        <taxon>Colubridae</taxon>
        <taxon>Natricinae</taxon>
        <taxon>Thamnophis</taxon>
    </lineage>
</organism>
<dbReference type="Proteomes" id="UP000504617">
    <property type="component" value="Unplaced"/>
</dbReference>
<dbReference type="GeneID" id="106544249"/>
<sequence length="103" mass="11843">MDNVDQVEENYPSILKQDAEPGDCIKEKGKVELNAISLGQDETELILHFNLCFEFPFLSGEDIKLFVCFDAKEVTVKIPRSHKFKFPNRMEVVFFSIVGELEN</sequence>
<gene>
    <name evidence="2" type="primary">LOC106544249</name>
</gene>
<dbReference type="AlphaFoldDB" id="A0A6I9Y7X8"/>
<dbReference type="InterPro" id="IPR013320">
    <property type="entry name" value="ConA-like_dom_sf"/>
</dbReference>
<dbReference type="RefSeq" id="XP_013915950.1">
    <property type="nucleotide sequence ID" value="XM_014060475.1"/>
</dbReference>
<proteinExistence type="predicted"/>
<dbReference type="SUPFAM" id="SSF49899">
    <property type="entry name" value="Concanavalin A-like lectins/glucanases"/>
    <property type="match status" value="1"/>
</dbReference>
<protein>
    <submittedName>
        <fullName evidence="2">16 kDa beta-galactoside-binding lectin-like</fullName>
    </submittedName>
</protein>
<evidence type="ECO:0000313" key="2">
    <source>
        <dbReference type="RefSeq" id="XP_013915950.1"/>
    </source>
</evidence>
<accession>A0A6I9Y7X8</accession>